<dbReference type="STRING" id="1123755.SAMN05444714_1460"/>
<proteinExistence type="predicted"/>
<evidence type="ECO:0000256" key="1">
    <source>
        <dbReference type="SAM" id="Phobius"/>
    </source>
</evidence>
<keyword evidence="1" id="KW-0472">Membrane</keyword>
<dbReference type="AlphaFoldDB" id="A0A1I6MAN4"/>
<dbReference type="OrthoDB" id="7652337at2"/>
<name>A0A1I6MAN4_9RHOB</name>
<keyword evidence="1" id="KW-1133">Transmembrane helix</keyword>
<reference evidence="2 3" key="1">
    <citation type="submission" date="2016-10" db="EMBL/GenBank/DDBJ databases">
        <authorList>
            <person name="de Groot N.N."/>
        </authorList>
    </citation>
    <scope>NUCLEOTIDE SEQUENCE [LARGE SCALE GENOMIC DNA]</scope>
    <source>
        <strain evidence="2 3">DSM 29433</strain>
    </source>
</reference>
<keyword evidence="3" id="KW-1185">Reference proteome</keyword>
<evidence type="ECO:0000313" key="3">
    <source>
        <dbReference type="Proteomes" id="UP000198926"/>
    </source>
</evidence>
<dbReference type="EMBL" id="FOZM01000001">
    <property type="protein sequence ID" value="SFS12765.1"/>
    <property type="molecule type" value="Genomic_DNA"/>
</dbReference>
<dbReference type="RefSeq" id="WP_090205805.1">
    <property type="nucleotide sequence ID" value="NZ_FOZM01000001.1"/>
</dbReference>
<accession>A0A1I6MAN4</accession>
<sequence length="67" mass="7514">MQTEWSERAERRIAALEVRNAVDTVHRENVSDRLTAIEDTLKWLVRLIVGGLLMGVLAFVLQGGLVP</sequence>
<gene>
    <name evidence="2" type="ORF">SAMN05444714_1460</name>
</gene>
<organism evidence="2 3">
    <name type="scientific">Yoonia litorea</name>
    <dbReference type="NCBI Taxonomy" id="1123755"/>
    <lineage>
        <taxon>Bacteria</taxon>
        <taxon>Pseudomonadati</taxon>
        <taxon>Pseudomonadota</taxon>
        <taxon>Alphaproteobacteria</taxon>
        <taxon>Rhodobacterales</taxon>
        <taxon>Paracoccaceae</taxon>
        <taxon>Yoonia</taxon>
    </lineage>
</organism>
<protein>
    <submittedName>
        <fullName evidence="2">Haemolysin XhlA</fullName>
    </submittedName>
</protein>
<evidence type="ECO:0000313" key="2">
    <source>
        <dbReference type="EMBL" id="SFS12765.1"/>
    </source>
</evidence>
<dbReference type="Proteomes" id="UP000198926">
    <property type="component" value="Unassembled WGS sequence"/>
</dbReference>
<keyword evidence="1" id="KW-0812">Transmembrane</keyword>
<feature type="transmembrane region" description="Helical" evidence="1">
    <location>
        <begin position="43"/>
        <end position="65"/>
    </location>
</feature>